<evidence type="ECO:0000256" key="9">
    <source>
        <dbReference type="ARBA" id="ARBA00023136"/>
    </source>
</evidence>
<evidence type="ECO:0000256" key="2">
    <source>
        <dbReference type="ARBA" id="ARBA00022426"/>
    </source>
</evidence>
<dbReference type="GO" id="GO:0043190">
    <property type="term" value="C:ATP-binding cassette (ABC) transporter complex"/>
    <property type="evidence" value="ECO:0007669"/>
    <property type="project" value="InterPro"/>
</dbReference>
<evidence type="ECO:0000256" key="7">
    <source>
        <dbReference type="ARBA" id="ARBA00022989"/>
    </source>
</evidence>
<keyword evidence="9 11" id="KW-0472">Membrane</keyword>
<dbReference type="AlphaFoldDB" id="A0A2X2VKU4"/>
<dbReference type="InterPro" id="IPR018024">
    <property type="entry name" value="CbiM"/>
</dbReference>
<evidence type="ECO:0000256" key="3">
    <source>
        <dbReference type="ARBA" id="ARBA00022448"/>
    </source>
</evidence>
<evidence type="ECO:0000313" key="13">
    <source>
        <dbReference type="Proteomes" id="UP000251584"/>
    </source>
</evidence>
<evidence type="ECO:0000256" key="4">
    <source>
        <dbReference type="ARBA" id="ARBA00022475"/>
    </source>
</evidence>
<organism evidence="12 13">
    <name type="scientific">Citrobacter koseri</name>
    <name type="common">Citrobacter diversus</name>
    <dbReference type="NCBI Taxonomy" id="545"/>
    <lineage>
        <taxon>Bacteria</taxon>
        <taxon>Pseudomonadati</taxon>
        <taxon>Pseudomonadota</taxon>
        <taxon>Gammaproteobacteria</taxon>
        <taxon>Enterobacterales</taxon>
        <taxon>Enterobacteriaceae</taxon>
        <taxon>Citrobacter</taxon>
    </lineage>
</organism>
<evidence type="ECO:0000256" key="1">
    <source>
        <dbReference type="ARBA" id="ARBA00004651"/>
    </source>
</evidence>
<accession>A0A2X2VKU4</accession>
<sequence>MKLEQQLKQLSFSGLAAALLLMVVPEQAFAMHIMEGFLPPMWALAWWVLFLPCLWYGLVRLRRIVQEDNNPEGAAGIVRGVYLRAVGTENSFCYRQLLAPDRSRACGDFIWPRRCGDPRGDCAAVSGAAAGAWRPDHAGCERDVDGGYRPPVVGYLVWQMACRAGLRRDVGVFLCAMLADLVTYFVTSVQLGVAFPDPQAGAMGSVIKFMGIFCLTQIPIAIAEGLLTVMIYDQLTKRRLITAQGH</sequence>
<dbReference type="PANTHER" id="PTHR43627">
    <property type="match status" value="1"/>
</dbReference>
<feature type="transmembrane region" description="Helical" evidence="11">
    <location>
        <begin position="170"/>
        <end position="189"/>
    </location>
</feature>
<keyword evidence="6 11" id="KW-0812">Transmembrane</keyword>
<dbReference type="EMBL" id="UAVY01000004">
    <property type="protein sequence ID" value="SQB29258.1"/>
    <property type="molecule type" value="Genomic_DNA"/>
</dbReference>
<protein>
    <submittedName>
        <fullName evidence="12">Cobalt transport protein CbiM</fullName>
    </submittedName>
</protein>
<dbReference type="PANTHER" id="PTHR43627:SF1">
    <property type="entry name" value="COBALT TRANSPORT PROTEIN CBIM"/>
    <property type="match status" value="1"/>
</dbReference>
<dbReference type="GO" id="GO:0006824">
    <property type="term" value="P:cobalt ion transport"/>
    <property type="evidence" value="ECO:0007669"/>
    <property type="project" value="UniProtKB-KW"/>
</dbReference>
<reference evidence="12 13" key="1">
    <citation type="submission" date="2018-06" db="EMBL/GenBank/DDBJ databases">
        <authorList>
            <consortium name="Pathogen Informatics"/>
            <person name="Doyle S."/>
        </authorList>
    </citation>
    <scope>NUCLEOTIDE SEQUENCE [LARGE SCALE GENOMIC DNA]</scope>
    <source>
        <strain evidence="12 13">NCTC10786</strain>
    </source>
</reference>
<dbReference type="InterPro" id="IPR002751">
    <property type="entry name" value="CbiM/NikMN"/>
</dbReference>
<dbReference type="Pfam" id="PF01891">
    <property type="entry name" value="CbiM"/>
    <property type="match status" value="2"/>
</dbReference>
<gene>
    <name evidence="12" type="primary">cbiM</name>
    <name evidence="12" type="ORF">NCTC10786_03039</name>
</gene>
<dbReference type="Proteomes" id="UP000251584">
    <property type="component" value="Unassembled WGS sequence"/>
</dbReference>
<keyword evidence="5" id="KW-0169">Cobalamin biosynthesis</keyword>
<dbReference type="Gene3D" id="1.10.1760.20">
    <property type="match status" value="2"/>
</dbReference>
<evidence type="ECO:0000256" key="5">
    <source>
        <dbReference type="ARBA" id="ARBA00022573"/>
    </source>
</evidence>
<evidence type="ECO:0000313" key="12">
    <source>
        <dbReference type="EMBL" id="SQB29258.1"/>
    </source>
</evidence>
<dbReference type="GO" id="GO:0009236">
    <property type="term" value="P:cobalamin biosynthetic process"/>
    <property type="evidence" value="ECO:0007669"/>
    <property type="project" value="UniProtKB-KW"/>
</dbReference>
<keyword evidence="8" id="KW-0406">Ion transport</keyword>
<evidence type="ECO:0000256" key="8">
    <source>
        <dbReference type="ARBA" id="ARBA00023065"/>
    </source>
</evidence>
<keyword evidence="2" id="KW-0171">Cobalt transport</keyword>
<keyword evidence="10" id="KW-0170">Cobalt</keyword>
<proteinExistence type="predicted"/>
<evidence type="ECO:0000256" key="10">
    <source>
        <dbReference type="ARBA" id="ARBA00023285"/>
    </source>
</evidence>
<keyword evidence="4" id="KW-1003">Cell membrane</keyword>
<keyword evidence="7 11" id="KW-1133">Transmembrane helix</keyword>
<feature type="transmembrane region" description="Helical" evidence="11">
    <location>
        <begin position="209"/>
        <end position="232"/>
    </location>
</feature>
<name>A0A2X2VKU4_CITKO</name>
<evidence type="ECO:0000256" key="11">
    <source>
        <dbReference type="SAM" id="Phobius"/>
    </source>
</evidence>
<evidence type="ECO:0000256" key="6">
    <source>
        <dbReference type="ARBA" id="ARBA00022692"/>
    </source>
</evidence>
<keyword evidence="3" id="KW-0813">Transport</keyword>
<feature type="transmembrane region" description="Helical" evidence="11">
    <location>
        <begin position="40"/>
        <end position="59"/>
    </location>
</feature>
<comment type="subcellular location">
    <subcellularLocation>
        <location evidence="1">Cell membrane</location>
        <topology evidence="1">Multi-pass membrane protein</topology>
    </subcellularLocation>
</comment>